<comment type="caution">
    <text evidence="1">The sequence shown here is derived from an EMBL/GenBank/DDBJ whole genome shotgun (WGS) entry which is preliminary data.</text>
</comment>
<organism evidence="1 2">
    <name type="scientific">Treponema saccharophilum DSM 2985</name>
    <dbReference type="NCBI Taxonomy" id="907348"/>
    <lineage>
        <taxon>Bacteria</taxon>
        <taxon>Pseudomonadati</taxon>
        <taxon>Spirochaetota</taxon>
        <taxon>Spirochaetia</taxon>
        <taxon>Spirochaetales</taxon>
        <taxon>Treponemataceae</taxon>
        <taxon>Treponema</taxon>
    </lineage>
</organism>
<dbReference type="PATRIC" id="fig|907348.3.peg.17"/>
<name>H7EGX0_9SPIR</name>
<dbReference type="Proteomes" id="UP000003571">
    <property type="component" value="Unassembled WGS sequence"/>
</dbReference>
<dbReference type="SUPFAM" id="SSF52058">
    <property type="entry name" value="L domain-like"/>
    <property type="match status" value="3"/>
</dbReference>
<dbReference type="Pfam" id="PF13306">
    <property type="entry name" value="LRR_5"/>
    <property type="match status" value="3"/>
</dbReference>
<reference evidence="1 2" key="1">
    <citation type="submission" date="2011-09" db="EMBL/GenBank/DDBJ databases">
        <title>The draft genome of Treponema saccharophilum DSM 2985.</title>
        <authorList>
            <consortium name="US DOE Joint Genome Institute (JGI-PGF)"/>
            <person name="Lucas S."/>
            <person name="Copeland A."/>
            <person name="Lapidus A."/>
            <person name="Glavina del Rio T."/>
            <person name="Dalin E."/>
            <person name="Tice H."/>
            <person name="Bruce D."/>
            <person name="Goodwin L."/>
            <person name="Pitluck S."/>
            <person name="Peters L."/>
            <person name="Kyrpides N."/>
            <person name="Mavromatis K."/>
            <person name="Ivanova N."/>
            <person name="Markowitz V."/>
            <person name="Cheng J.-F."/>
            <person name="Hugenholtz P."/>
            <person name="Woyke T."/>
            <person name="Wu D."/>
            <person name="Gronow S."/>
            <person name="Wellnitz S."/>
            <person name="Brambilla E."/>
            <person name="Klenk H.-P."/>
            <person name="Eisen J.A."/>
        </authorList>
    </citation>
    <scope>NUCLEOTIDE SEQUENCE [LARGE SCALE GENOMIC DNA]</scope>
    <source>
        <strain evidence="1 2">DSM 2985</strain>
    </source>
</reference>
<dbReference type="InterPro" id="IPR032675">
    <property type="entry name" value="LRR_dom_sf"/>
</dbReference>
<gene>
    <name evidence="1" type="ORF">TresaDRAFT_2808</name>
</gene>
<dbReference type="RefSeq" id="WP_002701674.1">
    <property type="nucleotide sequence ID" value="NZ_AGRW01000017.1"/>
</dbReference>
<dbReference type="Gene3D" id="3.80.10.10">
    <property type="entry name" value="Ribonuclease Inhibitor"/>
    <property type="match status" value="3"/>
</dbReference>
<keyword evidence="2" id="KW-1185">Reference proteome</keyword>
<dbReference type="InterPro" id="IPR053139">
    <property type="entry name" value="Surface_bspA-like"/>
</dbReference>
<accession>H7EGX0</accession>
<evidence type="ECO:0000313" key="2">
    <source>
        <dbReference type="Proteomes" id="UP000003571"/>
    </source>
</evidence>
<dbReference type="InterPro" id="IPR026906">
    <property type="entry name" value="LRR_5"/>
</dbReference>
<dbReference type="Gene3D" id="3.40.50.12480">
    <property type="match status" value="1"/>
</dbReference>
<sequence length="552" mass="58250">MARTVKPNEYGVITSCPKDVKEAVIPAGVTAIGVGAFEGCSSLASVVIPESVTAIGYKAFEDCTSLSSVVIPEGVKKIGGYAFFRCKSLKSISLPSTLEEIGKDVFKGCDAVEIITSASPLFPFNEKTRKLYDATGKTKKVILVANAAKEEAKQEKIKEVQLASAGAVLDSIVQAHPVTNVHVRKKEKECFIVIPAKDGGMELCLANSKVQKWMQTLPVLLDKAANNATAAELREYAKANDLPDASRKYITVSKDGSVKKKNAEPVYLVIPEGVTEINRWAFSGCTSLSSVVIPESVTEIGERAFSGCAALASVVIPDSVTRIDSRAFKDCTSLASVVIGAGVTKIGRWAFSGCAALASVVIPDSVTEIGEWAFDGCNITELSHPCLTIKGGVAIKDGKVQYCASQAREIVIPEGVTEIGEYAFNGCAALASVVIPESVTEIGEETFNGCAALASVVIPESVTRIGGYAFEGCTALASVGIPSSVTEIGYGAFSGCESLASVEFGGTVAQWKAVEKSRDWHEDVPAKSVKCADGRARLFRTKRKQTAESGLV</sequence>
<dbReference type="eggNOG" id="COG4886">
    <property type="taxonomic scope" value="Bacteria"/>
</dbReference>
<dbReference type="PANTHER" id="PTHR45661:SF3">
    <property type="entry name" value="IG-LIKE DOMAIN-CONTAINING PROTEIN"/>
    <property type="match status" value="1"/>
</dbReference>
<evidence type="ECO:0000313" key="1">
    <source>
        <dbReference type="EMBL" id="EIC03171.1"/>
    </source>
</evidence>
<dbReference type="OrthoDB" id="361668at2"/>
<dbReference type="STRING" id="907348.TresaDRAFT_2808"/>
<dbReference type="EMBL" id="AGRW01000017">
    <property type="protein sequence ID" value="EIC03171.1"/>
    <property type="molecule type" value="Genomic_DNA"/>
</dbReference>
<proteinExistence type="predicted"/>
<dbReference type="PANTHER" id="PTHR45661">
    <property type="entry name" value="SURFACE ANTIGEN"/>
    <property type="match status" value="1"/>
</dbReference>
<dbReference type="AlphaFoldDB" id="H7EGX0"/>
<protein>
    <submittedName>
        <fullName evidence="1">Surface antigen BspA</fullName>
    </submittedName>
</protein>